<evidence type="ECO:0000313" key="17">
    <source>
        <dbReference type="EMBL" id="MEZ8719727.1"/>
    </source>
</evidence>
<feature type="short sequence motif" description="TonB C-terminal box" evidence="12">
    <location>
        <begin position="590"/>
        <end position="607"/>
    </location>
</feature>
<evidence type="ECO:0000256" key="13">
    <source>
        <dbReference type="RuleBase" id="RU003357"/>
    </source>
</evidence>
<keyword evidence="2 10" id="KW-0813">Transport</keyword>
<evidence type="ECO:0000256" key="3">
    <source>
        <dbReference type="ARBA" id="ARBA00022452"/>
    </source>
</evidence>
<dbReference type="CDD" id="cd01347">
    <property type="entry name" value="ligand_gated_channel"/>
    <property type="match status" value="1"/>
</dbReference>
<feature type="short sequence motif" description="TonB box" evidence="11">
    <location>
        <begin position="30"/>
        <end position="36"/>
    </location>
</feature>
<dbReference type="InterPro" id="IPR037066">
    <property type="entry name" value="Plug_dom_sf"/>
</dbReference>
<evidence type="ECO:0000256" key="1">
    <source>
        <dbReference type="ARBA" id="ARBA00004571"/>
    </source>
</evidence>
<feature type="domain" description="TonB-dependent receptor plug" evidence="16">
    <location>
        <begin position="44"/>
        <end position="148"/>
    </location>
</feature>
<keyword evidence="3 10" id="KW-1134">Transmembrane beta strand</keyword>
<comment type="similarity">
    <text evidence="10 13">Belongs to the TonB-dependent receptor family.</text>
</comment>
<evidence type="ECO:0000256" key="6">
    <source>
        <dbReference type="ARBA" id="ARBA00023065"/>
    </source>
</evidence>
<evidence type="ECO:0000256" key="2">
    <source>
        <dbReference type="ARBA" id="ARBA00022448"/>
    </source>
</evidence>
<dbReference type="PROSITE" id="PS00430">
    <property type="entry name" value="TONB_DEPENDENT_REC_1"/>
    <property type="match status" value="1"/>
</dbReference>
<keyword evidence="17" id="KW-0675">Receptor</keyword>
<keyword evidence="4 10" id="KW-0812">Transmembrane</keyword>
<dbReference type="Proteomes" id="UP001570071">
    <property type="component" value="Unassembled WGS sequence"/>
</dbReference>
<keyword evidence="6" id="KW-0406">Ion transport</keyword>
<dbReference type="PROSITE" id="PS52016">
    <property type="entry name" value="TONB_DEPENDENT_REC_3"/>
    <property type="match status" value="1"/>
</dbReference>
<evidence type="ECO:0000259" key="16">
    <source>
        <dbReference type="Pfam" id="PF07715"/>
    </source>
</evidence>
<evidence type="ECO:0000256" key="5">
    <source>
        <dbReference type="ARBA" id="ARBA00022729"/>
    </source>
</evidence>
<evidence type="ECO:0000256" key="10">
    <source>
        <dbReference type="PROSITE-ProRule" id="PRU01360"/>
    </source>
</evidence>
<dbReference type="RefSeq" id="WP_269336676.1">
    <property type="nucleotide sequence ID" value="NZ_JBFSSG010000001.1"/>
</dbReference>
<keyword evidence="18" id="KW-1185">Reference proteome</keyword>
<proteinExistence type="inferred from homology"/>
<reference evidence="17 18" key="1">
    <citation type="journal article" date="2024" name="ISME J.">
        <title>Tailless and filamentous prophages are predominant in marine Vibrio.</title>
        <authorList>
            <person name="Steensen K."/>
            <person name="Seneca J."/>
            <person name="Bartlau N."/>
            <person name="Yu X.A."/>
            <person name="Hussain F.A."/>
            <person name="Polz M.F."/>
        </authorList>
    </citation>
    <scope>NUCLEOTIDE SEQUENCE [LARGE SCALE GENOMIC DNA]</scope>
    <source>
        <strain evidence="17 18">10N.239.312.F12</strain>
    </source>
</reference>
<dbReference type="SUPFAM" id="SSF56935">
    <property type="entry name" value="Porins"/>
    <property type="match status" value="1"/>
</dbReference>
<dbReference type="Gene3D" id="2.170.130.10">
    <property type="entry name" value="TonB-dependent receptor, plug domain"/>
    <property type="match status" value="1"/>
</dbReference>
<dbReference type="InterPro" id="IPR010916">
    <property type="entry name" value="TonB_box_CS"/>
</dbReference>
<dbReference type="PROSITE" id="PS01156">
    <property type="entry name" value="TONB_DEPENDENT_REC_2"/>
    <property type="match status" value="1"/>
</dbReference>
<evidence type="ECO:0000256" key="11">
    <source>
        <dbReference type="PROSITE-ProRule" id="PRU10143"/>
    </source>
</evidence>
<keyword evidence="9 10" id="KW-0998">Cell outer membrane</keyword>
<evidence type="ECO:0000256" key="4">
    <source>
        <dbReference type="ARBA" id="ARBA00022692"/>
    </source>
</evidence>
<evidence type="ECO:0000256" key="7">
    <source>
        <dbReference type="ARBA" id="ARBA00023077"/>
    </source>
</evidence>
<keyword evidence="7 11" id="KW-0798">TonB box</keyword>
<keyword evidence="8 10" id="KW-0472">Membrane</keyword>
<evidence type="ECO:0000259" key="15">
    <source>
        <dbReference type="Pfam" id="PF00593"/>
    </source>
</evidence>
<organism evidence="17 18">
    <name type="scientific">Vibrio pomeroyi</name>
    <dbReference type="NCBI Taxonomy" id="198832"/>
    <lineage>
        <taxon>Bacteria</taxon>
        <taxon>Pseudomonadati</taxon>
        <taxon>Pseudomonadota</taxon>
        <taxon>Gammaproteobacteria</taxon>
        <taxon>Vibrionales</taxon>
        <taxon>Vibrionaceae</taxon>
        <taxon>Vibrio</taxon>
    </lineage>
</organism>
<name>A0ABV4MRJ0_9VIBR</name>
<evidence type="ECO:0000256" key="9">
    <source>
        <dbReference type="ARBA" id="ARBA00023237"/>
    </source>
</evidence>
<evidence type="ECO:0000313" key="18">
    <source>
        <dbReference type="Proteomes" id="UP001570071"/>
    </source>
</evidence>
<feature type="signal peptide" evidence="14">
    <location>
        <begin position="1"/>
        <end position="20"/>
    </location>
</feature>
<gene>
    <name evidence="17" type="ORF">AB6D66_01520</name>
</gene>
<comment type="subcellular location">
    <subcellularLocation>
        <location evidence="1 10">Cell outer membrane</location>
        <topology evidence="1 10">Multi-pass membrane protein</topology>
    </subcellularLocation>
</comment>
<comment type="caution">
    <text evidence="17">The sequence shown here is derived from an EMBL/GenBank/DDBJ whole genome shotgun (WGS) entry which is preliminary data.</text>
</comment>
<dbReference type="InterPro" id="IPR010917">
    <property type="entry name" value="TonB_rcpt_CS"/>
</dbReference>
<dbReference type="Gene3D" id="2.40.170.20">
    <property type="entry name" value="TonB-dependent receptor, beta-barrel domain"/>
    <property type="match status" value="1"/>
</dbReference>
<keyword evidence="5 14" id="KW-0732">Signal</keyword>
<dbReference type="InterPro" id="IPR012910">
    <property type="entry name" value="Plug_dom"/>
</dbReference>
<dbReference type="Pfam" id="PF07715">
    <property type="entry name" value="Plug"/>
    <property type="match status" value="1"/>
</dbReference>
<evidence type="ECO:0000256" key="12">
    <source>
        <dbReference type="PROSITE-ProRule" id="PRU10144"/>
    </source>
</evidence>
<dbReference type="PANTHER" id="PTHR30069">
    <property type="entry name" value="TONB-DEPENDENT OUTER MEMBRANE RECEPTOR"/>
    <property type="match status" value="1"/>
</dbReference>
<sequence>MKVSILATAVASLLSTGALAEIQVPDEVETIVVTANRYEQGVNDLISPIEVITKEDIQDLHAESITDVLKRLPGIQVANQGGTGQGASIFVRGRSSRNVLVMINGIRIGSATTGMANLSALPIQSVERIEVLRGPRASVYGSDAVSGVINLITSTEGKNETSVTGGIGSDGRYDTSTSLATSTDKSWLGISGAYEEADGYNVLPDSTNPIDADDDGYKNKYLVVDGGYAVTDSLTIKGTAFYQAHENDFDSPWVGNDMNESDAYNIGLIVDYKADQLASSLTLAQNQDSSKAFGQGVPGSDIQTDRTSVSWLNQYELTSDANLMGGVDWYKEEVDNSTTDLTDDSRSNSAVYVGANYQHDKYMAEMNVRLDDSSAFGTFTTYQLGAAYDFTETLRLVGMYGTSFKSPTFNDLYWPRYCSWWGCYEGNPNLEPEETTSGEVAIESSFELFDLRVGYHESKVEKLIASSGDTSVNVGEAEIKGVEVVASFDTYGLYHEVSYDYLDATNEDTGKELVRRAKNSGKWNVSYLADDWKLNVSYLYQGKRYSDAANTKELDSYSLTDVALTYYVTDNLSCGGKVGNLFNKEFETVSGYKTPERNYHASVNYTF</sequence>
<dbReference type="InterPro" id="IPR000531">
    <property type="entry name" value="Beta-barrel_TonB"/>
</dbReference>
<evidence type="ECO:0000256" key="8">
    <source>
        <dbReference type="ARBA" id="ARBA00023136"/>
    </source>
</evidence>
<dbReference type="Pfam" id="PF00593">
    <property type="entry name" value="TonB_dep_Rec_b-barrel"/>
    <property type="match status" value="1"/>
</dbReference>
<dbReference type="EMBL" id="JBFSSG010000001">
    <property type="protein sequence ID" value="MEZ8719727.1"/>
    <property type="molecule type" value="Genomic_DNA"/>
</dbReference>
<protein>
    <submittedName>
        <fullName evidence="17">TonB-dependent receptor</fullName>
    </submittedName>
</protein>
<evidence type="ECO:0000256" key="14">
    <source>
        <dbReference type="SAM" id="SignalP"/>
    </source>
</evidence>
<dbReference type="InterPro" id="IPR039426">
    <property type="entry name" value="TonB-dep_rcpt-like"/>
</dbReference>
<accession>A0ABV4MRJ0</accession>
<feature type="domain" description="TonB-dependent receptor-like beta-barrel" evidence="15">
    <location>
        <begin position="170"/>
        <end position="581"/>
    </location>
</feature>
<dbReference type="PANTHER" id="PTHR30069:SF53">
    <property type="entry name" value="COLICIN I RECEPTOR-RELATED"/>
    <property type="match status" value="1"/>
</dbReference>
<dbReference type="InterPro" id="IPR036942">
    <property type="entry name" value="Beta-barrel_TonB_sf"/>
</dbReference>
<feature type="chain" id="PRO_5047419409" evidence="14">
    <location>
        <begin position="21"/>
        <end position="607"/>
    </location>
</feature>